<reference evidence="1" key="1">
    <citation type="submission" date="2021-01" db="EMBL/GenBank/DDBJ databases">
        <authorList>
            <person name="Corre E."/>
            <person name="Pelletier E."/>
            <person name="Niang G."/>
            <person name="Scheremetjew M."/>
            <person name="Finn R."/>
            <person name="Kale V."/>
            <person name="Holt S."/>
            <person name="Cochrane G."/>
            <person name="Meng A."/>
            <person name="Brown T."/>
            <person name="Cohen L."/>
        </authorList>
    </citation>
    <scope>NUCLEOTIDE SEQUENCE</scope>
</reference>
<protein>
    <submittedName>
        <fullName evidence="1">Uncharacterized protein</fullName>
    </submittedName>
</protein>
<organism evidence="1">
    <name type="scientific">Noctiluca scintillans</name>
    <name type="common">Sea sparkle</name>
    <name type="synonym">Red tide dinoflagellate</name>
    <dbReference type="NCBI Taxonomy" id="2966"/>
    <lineage>
        <taxon>Eukaryota</taxon>
        <taxon>Sar</taxon>
        <taxon>Alveolata</taxon>
        <taxon>Dinophyceae</taxon>
        <taxon>Noctilucales</taxon>
        <taxon>Noctilucaceae</taxon>
        <taxon>Noctiluca</taxon>
    </lineage>
</organism>
<sequence>MWPNDVRVPLTDYGEIVLGMEPREQKFVGSKALEKMEGQHHFMWTGLSPQSAHELEKEVLVGKSVLVENSDGQAERVVALTVLRVRRDDGQILVVLAKRRLEGDEGFQPDGQLPGVKQEGGELPSQAVRRMLLGQMRPYAKELRIHSFKLENLKEISARFNITTKYIRAIFSAKLPDGFSRGTRVSGLAFHNTGSALFGSEERKGFFHHRTFAPELHECHILKDMRGEYLCCFMPPEVVDWMRRTSGRKQLANWVANLPPTL</sequence>
<name>A0A7S1A7X9_NOCSC</name>
<dbReference type="AlphaFoldDB" id="A0A7S1A7X9"/>
<evidence type="ECO:0000313" key="1">
    <source>
        <dbReference type="EMBL" id="CAD8845260.1"/>
    </source>
</evidence>
<accession>A0A7S1A7X9</accession>
<dbReference type="EMBL" id="HBFQ01027784">
    <property type="protein sequence ID" value="CAD8845260.1"/>
    <property type="molecule type" value="Transcribed_RNA"/>
</dbReference>
<gene>
    <name evidence="1" type="ORF">NSCI0253_LOCUS19610</name>
</gene>
<proteinExistence type="predicted"/>